<dbReference type="PANTHER" id="PTHR32196">
    <property type="entry name" value="ABC TRANSPORTER PERMEASE PROTEIN YPHD-RELATED-RELATED"/>
    <property type="match status" value="1"/>
</dbReference>
<dbReference type="EMBL" id="BAAAVI010000077">
    <property type="protein sequence ID" value="GAA2903624.1"/>
    <property type="molecule type" value="Genomic_DNA"/>
</dbReference>
<evidence type="ECO:0000313" key="10">
    <source>
        <dbReference type="EMBL" id="GAA2903624.1"/>
    </source>
</evidence>
<feature type="transmembrane region" description="Helical" evidence="9">
    <location>
        <begin position="341"/>
        <end position="359"/>
    </location>
</feature>
<feature type="transmembrane region" description="Helical" evidence="9">
    <location>
        <begin position="67"/>
        <end position="87"/>
    </location>
</feature>
<comment type="subcellular location">
    <subcellularLocation>
        <location evidence="1">Cell membrane</location>
        <topology evidence="1">Multi-pass membrane protein</topology>
    </subcellularLocation>
</comment>
<keyword evidence="4" id="KW-0997">Cell inner membrane</keyword>
<keyword evidence="11" id="KW-1185">Reference proteome</keyword>
<sequence length="368" mass="37417">MPEDTTLSESSHAPASPDGNGPGTGAGRTSGTSTATVSGKTSRTTGKGATGDGRAAGPRKRRVPETIGLLVFLAAEIVFFSVQSPYFFNWDNWGNILTAVSITGVLAAAGTLLLVAGQFDLSVGSGVAFVGIVLVETAPDLGLGPALLLSVLAGVGIGLLNGFLVTVVGVNALITTLGMLGIFRGLTLVIGKGQSIFIEGFDWATARPFLGIPMPAVVLVVVVVLFYVLMHYTVFGRKMYAIGANPVAARLVGIRVNRTIFAGFLLSGACMALAGLLVTSQLGSSSANTGVGLELAVVTAVILGGTSLSGGTGTIFGTVVGLLIVGVLSNGLTLLNVDSSWQQVATGVLLILAVAVDRLRQTYLRKAG</sequence>
<proteinExistence type="predicted"/>
<feature type="compositionally biased region" description="Low complexity" evidence="8">
    <location>
        <begin position="29"/>
        <end position="42"/>
    </location>
</feature>
<dbReference type="InterPro" id="IPR001851">
    <property type="entry name" value="ABC_transp_permease"/>
</dbReference>
<feature type="transmembrane region" description="Helical" evidence="9">
    <location>
        <begin position="210"/>
        <end position="230"/>
    </location>
</feature>
<keyword evidence="7 9" id="KW-0472">Membrane</keyword>
<evidence type="ECO:0000256" key="9">
    <source>
        <dbReference type="SAM" id="Phobius"/>
    </source>
</evidence>
<evidence type="ECO:0000256" key="3">
    <source>
        <dbReference type="ARBA" id="ARBA00022475"/>
    </source>
</evidence>
<name>A0ABN3W862_9ACTN</name>
<organism evidence="10 11">
    <name type="scientific">Streptosporangium fragile</name>
    <dbReference type="NCBI Taxonomy" id="46186"/>
    <lineage>
        <taxon>Bacteria</taxon>
        <taxon>Bacillati</taxon>
        <taxon>Actinomycetota</taxon>
        <taxon>Actinomycetes</taxon>
        <taxon>Streptosporangiales</taxon>
        <taxon>Streptosporangiaceae</taxon>
        <taxon>Streptosporangium</taxon>
    </lineage>
</organism>
<dbReference type="Pfam" id="PF02653">
    <property type="entry name" value="BPD_transp_2"/>
    <property type="match status" value="1"/>
</dbReference>
<feature type="transmembrane region" description="Helical" evidence="9">
    <location>
        <begin position="290"/>
        <end position="308"/>
    </location>
</feature>
<dbReference type="Proteomes" id="UP001500831">
    <property type="component" value="Unassembled WGS sequence"/>
</dbReference>
<accession>A0ABN3W862</accession>
<dbReference type="CDD" id="cd06579">
    <property type="entry name" value="TM_PBP1_transp_AraH_like"/>
    <property type="match status" value="1"/>
</dbReference>
<evidence type="ECO:0000256" key="7">
    <source>
        <dbReference type="ARBA" id="ARBA00023136"/>
    </source>
</evidence>
<dbReference type="RefSeq" id="WP_344980444.1">
    <property type="nucleotide sequence ID" value="NZ_BAAAVI010000077.1"/>
</dbReference>
<evidence type="ECO:0000313" key="11">
    <source>
        <dbReference type="Proteomes" id="UP001500831"/>
    </source>
</evidence>
<keyword evidence="3" id="KW-1003">Cell membrane</keyword>
<evidence type="ECO:0000256" key="8">
    <source>
        <dbReference type="SAM" id="MobiDB-lite"/>
    </source>
</evidence>
<feature type="transmembrane region" description="Helical" evidence="9">
    <location>
        <begin position="260"/>
        <end position="278"/>
    </location>
</feature>
<feature type="transmembrane region" description="Helical" evidence="9">
    <location>
        <begin position="315"/>
        <end position="335"/>
    </location>
</feature>
<feature type="transmembrane region" description="Helical" evidence="9">
    <location>
        <begin position="145"/>
        <end position="165"/>
    </location>
</feature>
<dbReference type="PANTHER" id="PTHR32196:SF21">
    <property type="entry name" value="ABC TRANSPORTER PERMEASE PROTEIN YPHD-RELATED"/>
    <property type="match status" value="1"/>
</dbReference>
<keyword evidence="6 9" id="KW-1133">Transmembrane helix</keyword>
<comment type="caution">
    <text evidence="10">The sequence shown here is derived from an EMBL/GenBank/DDBJ whole genome shotgun (WGS) entry which is preliminary data.</text>
</comment>
<protein>
    <submittedName>
        <fullName evidence="10">ABC transporter permease</fullName>
    </submittedName>
</protein>
<keyword evidence="5 9" id="KW-0812">Transmembrane</keyword>
<evidence type="ECO:0000256" key="6">
    <source>
        <dbReference type="ARBA" id="ARBA00022989"/>
    </source>
</evidence>
<evidence type="ECO:0000256" key="5">
    <source>
        <dbReference type="ARBA" id="ARBA00022692"/>
    </source>
</evidence>
<gene>
    <name evidence="10" type="ORF">GCM10010517_69610</name>
</gene>
<reference evidence="10 11" key="1">
    <citation type="journal article" date="2019" name="Int. J. Syst. Evol. Microbiol.">
        <title>The Global Catalogue of Microorganisms (GCM) 10K type strain sequencing project: providing services to taxonomists for standard genome sequencing and annotation.</title>
        <authorList>
            <consortium name="The Broad Institute Genomics Platform"/>
            <consortium name="The Broad Institute Genome Sequencing Center for Infectious Disease"/>
            <person name="Wu L."/>
            <person name="Ma J."/>
        </authorList>
    </citation>
    <scope>NUCLEOTIDE SEQUENCE [LARGE SCALE GENOMIC DNA]</scope>
    <source>
        <strain evidence="10 11">JCM 6242</strain>
    </source>
</reference>
<feature type="compositionally biased region" description="Polar residues" evidence="8">
    <location>
        <begin position="1"/>
        <end position="13"/>
    </location>
</feature>
<feature type="transmembrane region" description="Helical" evidence="9">
    <location>
        <begin position="172"/>
        <end position="190"/>
    </location>
</feature>
<feature type="transmembrane region" description="Helical" evidence="9">
    <location>
        <begin position="121"/>
        <end position="139"/>
    </location>
</feature>
<evidence type="ECO:0000256" key="2">
    <source>
        <dbReference type="ARBA" id="ARBA00022448"/>
    </source>
</evidence>
<keyword evidence="2" id="KW-0813">Transport</keyword>
<feature type="region of interest" description="Disordered" evidence="8">
    <location>
        <begin position="1"/>
        <end position="60"/>
    </location>
</feature>
<evidence type="ECO:0000256" key="4">
    <source>
        <dbReference type="ARBA" id="ARBA00022519"/>
    </source>
</evidence>
<feature type="transmembrane region" description="Helical" evidence="9">
    <location>
        <begin position="93"/>
        <end position="114"/>
    </location>
</feature>
<evidence type="ECO:0000256" key="1">
    <source>
        <dbReference type="ARBA" id="ARBA00004651"/>
    </source>
</evidence>